<evidence type="ECO:0000313" key="2">
    <source>
        <dbReference type="Proteomes" id="UP000593567"/>
    </source>
</evidence>
<dbReference type="OrthoDB" id="2423195at2759"/>
<dbReference type="Gene3D" id="3.40.50.300">
    <property type="entry name" value="P-loop containing nucleotide triphosphate hydrolases"/>
    <property type="match status" value="1"/>
</dbReference>
<organism evidence="1 2">
    <name type="scientific">Bugula neritina</name>
    <name type="common">Brown bryozoan</name>
    <name type="synonym">Sertularia neritina</name>
    <dbReference type="NCBI Taxonomy" id="10212"/>
    <lineage>
        <taxon>Eukaryota</taxon>
        <taxon>Metazoa</taxon>
        <taxon>Spiralia</taxon>
        <taxon>Lophotrochozoa</taxon>
        <taxon>Bryozoa</taxon>
        <taxon>Gymnolaemata</taxon>
        <taxon>Cheilostomatida</taxon>
        <taxon>Flustrina</taxon>
        <taxon>Buguloidea</taxon>
        <taxon>Bugulidae</taxon>
        <taxon>Bugula</taxon>
    </lineage>
</organism>
<name>A0A7J7JA00_BUGNE</name>
<sequence>MRRQQDECSFVSLRDIQRFLDVAKWFYSQRTTLYLAMESLHSERLDTPFNTPNRANDYFQPTDEIRSLLLSIGVCYLARLEEKTRQEYVRAISSDISSLLDNRLVKGSNILSQQLTLCQDMLINEVVDSSQHKNIAKNKALKENVFMMIVCIETRIPLFVIGKPGSSKSLSKAMVLDAMKGGTSKRELFRAMKDTYMVSFQCSKHATPSGIVGVFQHCATFQEKKNLDEFVSVVVLDEVGLAEDSENMPLKTLHPLLEDGCLGNEAPEPHKKCAFIGISNWALDPAKMNRGIFIQIGVPATNELEVIASLIKMVVNFARGTGYLTVEQVEHSIKRNFGGFDMEIFDPMTIFRKHCPAIESLKKEPKSGPPTDSIGLIKSSLFGSSTGLV</sequence>
<dbReference type="PANTHER" id="PTHR22605">
    <property type="entry name" value="RZ-TYPE DOMAIN-CONTAINING PROTEIN"/>
    <property type="match status" value="1"/>
</dbReference>
<dbReference type="Proteomes" id="UP000593567">
    <property type="component" value="Unassembled WGS sequence"/>
</dbReference>
<dbReference type="AlphaFoldDB" id="A0A7J7JA00"/>
<reference evidence="1" key="1">
    <citation type="submission" date="2020-06" db="EMBL/GenBank/DDBJ databases">
        <title>Draft genome of Bugula neritina, a colonial animal packing powerful symbionts and potential medicines.</title>
        <authorList>
            <person name="Rayko M."/>
        </authorList>
    </citation>
    <scope>NUCLEOTIDE SEQUENCE [LARGE SCALE GENOMIC DNA]</scope>
    <source>
        <strain evidence="1">Kwan_BN1</strain>
    </source>
</reference>
<dbReference type="SUPFAM" id="SSF52540">
    <property type="entry name" value="P-loop containing nucleoside triphosphate hydrolases"/>
    <property type="match status" value="1"/>
</dbReference>
<dbReference type="GO" id="GO:0004842">
    <property type="term" value="F:ubiquitin-protein transferase activity"/>
    <property type="evidence" value="ECO:0007669"/>
    <property type="project" value="InterPro"/>
</dbReference>
<proteinExistence type="predicted"/>
<dbReference type="InterPro" id="IPR027417">
    <property type="entry name" value="P-loop_NTPase"/>
</dbReference>
<gene>
    <name evidence="1" type="ORF">EB796_018641</name>
</gene>
<dbReference type="PANTHER" id="PTHR22605:SF16">
    <property type="entry name" value="E3 UBIQUITIN-PROTEIN LIGASE RNF213"/>
    <property type="match status" value="1"/>
</dbReference>
<protein>
    <recommendedName>
        <fullName evidence="3">RNF213</fullName>
    </recommendedName>
</protein>
<evidence type="ECO:0008006" key="3">
    <source>
        <dbReference type="Google" id="ProtNLM"/>
    </source>
</evidence>
<dbReference type="EMBL" id="VXIV02002768">
    <property type="protein sequence ID" value="KAF6023052.1"/>
    <property type="molecule type" value="Genomic_DNA"/>
</dbReference>
<evidence type="ECO:0000313" key="1">
    <source>
        <dbReference type="EMBL" id="KAF6023052.1"/>
    </source>
</evidence>
<accession>A0A7J7JA00</accession>
<comment type="caution">
    <text evidence="1">The sequence shown here is derived from an EMBL/GenBank/DDBJ whole genome shotgun (WGS) entry which is preliminary data.</text>
</comment>
<dbReference type="InterPro" id="IPR031248">
    <property type="entry name" value="RNF213"/>
</dbReference>
<dbReference type="GO" id="GO:0016887">
    <property type="term" value="F:ATP hydrolysis activity"/>
    <property type="evidence" value="ECO:0007669"/>
    <property type="project" value="InterPro"/>
</dbReference>
<keyword evidence="2" id="KW-1185">Reference proteome</keyword>